<accession>A0A9X2BUZ9</accession>
<name>A0A9X2BUZ9_9PROT</name>
<dbReference type="EMBL" id="JALPRX010000075">
    <property type="protein sequence ID" value="MCK8786117.1"/>
    <property type="molecule type" value="Genomic_DNA"/>
</dbReference>
<proteinExistence type="predicted"/>
<dbReference type="AlphaFoldDB" id="A0A9X2BUZ9"/>
<comment type="caution">
    <text evidence="1">The sequence shown here is derived from an EMBL/GenBank/DDBJ whole genome shotgun (WGS) entry which is preliminary data.</text>
</comment>
<evidence type="ECO:0000313" key="2">
    <source>
        <dbReference type="Proteomes" id="UP001139516"/>
    </source>
</evidence>
<protein>
    <submittedName>
        <fullName evidence="1">Uncharacterized protein</fullName>
    </submittedName>
</protein>
<dbReference type="Proteomes" id="UP001139516">
    <property type="component" value="Unassembled WGS sequence"/>
</dbReference>
<keyword evidence="2" id="KW-1185">Reference proteome</keyword>
<evidence type="ECO:0000313" key="1">
    <source>
        <dbReference type="EMBL" id="MCK8786117.1"/>
    </source>
</evidence>
<sequence length="84" mass="9251">MSDRRQRIAHIRIWPTDLGTWCGSTGSRQEWAFRCAEHAEALIERGWKRAPCPACVRAILAVDRAPFNQGVIYRTPGEGGAGGG</sequence>
<gene>
    <name evidence="1" type="ORF">M0638_17215</name>
</gene>
<organism evidence="1 2">
    <name type="scientific">Roseomonas acroporae</name>
    <dbReference type="NCBI Taxonomy" id="2937791"/>
    <lineage>
        <taxon>Bacteria</taxon>
        <taxon>Pseudomonadati</taxon>
        <taxon>Pseudomonadota</taxon>
        <taxon>Alphaproteobacteria</taxon>
        <taxon>Acetobacterales</taxon>
        <taxon>Roseomonadaceae</taxon>
        <taxon>Roseomonas</taxon>
    </lineage>
</organism>
<reference evidence="1" key="1">
    <citation type="submission" date="2022-04" db="EMBL/GenBank/DDBJ databases">
        <title>Roseomonas acroporae sp. nov., isolated from coral Acropora digitifera.</title>
        <authorList>
            <person name="Sun H."/>
        </authorList>
    </citation>
    <scope>NUCLEOTIDE SEQUENCE</scope>
    <source>
        <strain evidence="1">NAR14</strain>
    </source>
</reference>
<dbReference type="RefSeq" id="WP_248668234.1">
    <property type="nucleotide sequence ID" value="NZ_JALPRX010000075.1"/>
</dbReference>